<gene>
    <name evidence="6" type="primary">odhA</name>
    <name evidence="9" type="ORF">KCX74_01290</name>
</gene>
<evidence type="ECO:0000256" key="7">
    <source>
        <dbReference type="SAM" id="MobiDB-lite"/>
    </source>
</evidence>
<dbReference type="HAMAP" id="MF_01169">
    <property type="entry name" value="SucA_OdhA"/>
    <property type="match status" value="1"/>
</dbReference>
<dbReference type="InterPro" id="IPR029061">
    <property type="entry name" value="THDP-binding"/>
</dbReference>
<dbReference type="PANTHER" id="PTHR23152:SF4">
    <property type="entry name" value="2-OXOADIPATE DEHYDROGENASE COMPLEX COMPONENT E1"/>
    <property type="match status" value="1"/>
</dbReference>
<keyword evidence="10" id="KW-1185">Reference proteome</keyword>
<dbReference type="SUPFAM" id="SSF52518">
    <property type="entry name" value="Thiamin diphosphate-binding fold (THDP-binding)"/>
    <property type="match status" value="2"/>
</dbReference>
<dbReference type="InterPro" id="IPR031717">
    <property type="entry name" value="ODO-1/KGD_C"/>
</dbReference>
<comment type="function">
    <text evidence="6">E1 component of the 2-oxoglutarate dehydrogenase (OGDH) complex which catalyzes the decarboxylation of 2-oxoglutarate, the first step in the conversion of 2-oxoglutarate to succinyl-CoA and CO(2).</text>
</comment>
<keyword evidence="4 6" id="KW-0324">Glycolysis</keyword>
<comment type="similarity">
    <text evidence="6">Belongs to the alpha-ketoglutarate dehydrogenase family.</text>
</comment>
<dbReference type="NCBIfam" id="NF008907">
    <property type="entry name" value="PRK12270.1"/>
    <property type="match status" value="1"/>
</dbReference>
<proteinExistence type="inferred from homology"/>
<dbReference type="EMBL" id="JAGSOT010000002">
    <property type="protein sequence ID" value="MBR7794671.1"/>
    <property type="molecule type" value="Genomic_DNA"/>
</dbReference>
<protein>
    <recommendedName>
        <fullName evidence="6">2-oxoglutarate dehydrogenase E1 component</fullName>
        <ecNumber evidence="6">1.2.4.2</ecNumber>
    </recommendedName>
    <alternativeName>
        <fullName evidence="6">Alpha-ketoglutarate dehydrogenase</fullName>
    </alternativeName>
</protein>
<dbReference type="CDD" id="cd02016">
    <property type="entry name" value="TPP_E1_OGDC_like"/>
    <property type="match status" value="1"/>
</dbReference>
<evidence type="ECO:0000313" key="10">
    <source>
        <dbReference type="Proteomes" id="UP000675284"/>
    </source>
</evidence>
<dbReference type="EC" id="1.2.4.2" evidence="6"/>
<dbReference type="InterPro" id="IPR011603">
    <property type="entry name" value="2oxoglutarate_DH_E1"/>
</dbReference>
<dbReference type="PIRSF" id="PIRSF000157">
    <property type="entry name" value="Oxoglu_dh_E1"/>
    <property type="match status" value="1"/>
</dbReference>
<dbReference type="Gene3D" id="3.40.50.11610">
    <property type="entry name" value="Multifunctional 2-oxoglutarate metabolism enzyme, C-terminal domain"/>
    <property type="match status" value="1"/>
</dbReference>
<evidence type="ECO:0000313" key="9">
    <source>
        <dbReference type="EMBL" id="MBR7794671.1"/>
    </source>
</evidence>
<evidence type="ECO:0000256" key="1">
    <source>
        <dbReference type="ARBA" id="ARBA00001964"/>
    </source>
</evidence>
<dbReference type="SMART" id="SM00861">
    <property type="entry name" value="Transket_pyr"/>
    <property type="match status" value="1"/>
</dbReference>
<dbReference type="AlphaFoldDB" id="A0A941I9U3"/>
<dbReference type="RefSeq" id="WP_166529821.1">
    <property type="nucleotide sequence ID" value="NZ_JAGSOT010000002.1"/>
</dbReference>
<evidence type="ECO:0000256" key="3">
    <source>
        <dbReference type="ARBA" id="ARBA00023052"/>
    </source>
</evidence>
<dbReference type="Proteomes" id="UP000675284">
    <property type="component" value="Unassembled WGS sequence"/>
</dbReference>
<dbReference type="Gene3D" id="3.40.50.12470">
    <property type="match status" value="1"/>
</dbReference>
<dbReference type="GO" id="GO:0045252">
    <property type="term" value="C:oxoglutarate dehydrogenase complex"/>
    <property type="evidence" value="ECO:0007669"/>
    <property type="project" value="TreeGrafter"/>
</dbReference>
<comment type="caution">
    <text evidence="9">The sequence shown here is derived from an EMBL/GenBank/DDBJ whole genome shotgun (WGS) entry which is preliminary data.</text>
</comment>
<dbReference type="InterPro" id="IPR001017">
    <property type="entry name" value="DH_E1"/>
</dbReference>
<dbReference type="SUPFAM" id="SSF52922">
    <property type="entry name" value="TK C-terminal domain-like"/>
    <property type="match status" value="1"/>
</dbReference>
<dbReference type="Gene3D" id="3.40.50.970">
    <property type="match status" value="1"/>
</dbReference>
<dbReference type="Gene3D" id="1.10.287.1150">
    <property type="entry name" value="TPP helical domain"/>
    <property type="match status" value="1"/>
</dbReference>
<dbReference type="Pfam" id="PF16078">
    <property type="entry name" value="2-oxogl_dehyd_N"/>
    <property type="match status" value="1"/>
</dbReference>
<evidence type="ECO:0000259" key="8">
    <source>
        <dbReference type="SMART" id="SM00861"/>
    </source>
</evidence>
<dbReference type="GO" id="GO:0005829">
    <property type="term" value="C:cytosol"/>
    <property type="evidence" value="ECO:0007669"/>
    <property type="project" value="TreeGrafter"/>
</dbReference>
<dbReference type="Pfam" id="PF00676">
    <property type="entry name" value="E1_dh"/>
    <property type="match status" value="1"/>
</dbReference>
<evidence type="ECO:0000256" key="2">
    <source>
        <dbReference type="ARBA" id="ARBA00023002"/>
    </source>
</evidence>
<dbReference type="GO" id="GO:0004591">
    <property type="term" value="F:oxoglutarate dehydrogenase (succinyl-transferring) activity"/>
    <property type="evidence" value="ECO:0007669"/>
    <property type="project" value="UniProtKB-UniRule"/>
</dbReference>
<reference evidence="9" key="1">
    <citation type="submission" date="2021-04" db="EMBL/GenBank/DDBJ databases">
        <title>Isolation and polyphasic classification of algal microorganism.</title>
        <authorList>
            <person name="Wang S."/>
        </authorList>
    </citation>
    <scope>NUCLEOTIDE SEQUENCE</scope>
    <source>
        <strain evidence="9">720a</strain>
    </source>
</reference>
<evidence type="ECO:0000256" key="4">
    <source>
        <dbReference type="ARBA" id="ARBA00023152"/>
    </source>
</evidence>
<dbReference type="Pfam" id="PF16870">
    <property type="entry name" value="OxoGdeHyase_C"/>
    <property type="match status" value="1"/>
</dbReference>
<dbReference type="GO" id="GO:0030976">
    <property type="term" value="F:thiamine pyrophosphate binding"/>
    <property type="evidence" value="ECO:0007669"/>
    <property type="project" value="UniProtKB-UniRule"/>
</dbReference>
<organism evidence="9 10">
    <name type="scientific">Virgibacillus salarius</name>
    <dbReference type="NCBI Taxonomy" id="447199"/>
    <lineage>
        <taxon>Bacteria</taxon>
        <taxon>Bacillati</taxon>
        <taxon>Bacillota</taxon>
        <taxon>Bacilli</taxon>
        <taxon>Bacillales</taxon>
        <taxon>Bacillaceae</taxon>
        <taxon>Virgibacillus</taxon>
    </lineage>
</organism>
<dbReference type="Pfam" id="PF02779">
    <property type="entry name" value="Transket_pyr"/>
    <property type="match status" value="1"/>
</dbReference>
<comment type="cofactor">
    <cofactor evidence="1 6">
        <name>thiamine diphosphate</name>
        <dbReference type="ChEBI" id="CHEBI:58937"/>
    </cofactor>
</comment>
<dbReference type="PANTHER" id="PTHR23152">
    <property type="entry name" value="2-OXOGLUTARATE DEHYDROGENASE"/>
    <property type="match status" value="1"/>
</dbReference>
<dbReference type="InterPro" id="IPR032106">
    <property type="entry name" value="2-oxogl_dehyd_N"/>
</dbReference>
<feature type="region of interest" description="Disordered" evidence="7">
    <location>
        <begin position="928"/>
        <end position="950"/>
    </location>
</feature>
<dbReference type="NCBIfam" id="NF006914">
    <property type="entry name" value="PRK09404.1"/>
    <property type="match status" value="1"/>
</dbReference>
<dbReference type="InterPro" id="IPR009014">
    <property type="entry name" value="Transketo_C/PFOR_II"/>
</dbReference>
<dbReference type="InterPro" id="IPR042179">
    <property type="entry name" value="KGD_C_sf"/>
</dbReference>
<feature type="domain" description="Transketolase-like pyrimidine-binding" evidence="8">
    <location>
        <begin position="594"/>
        <end position="790"/>
    </location>
</feature>
<keyword evidence="2 6" id="KW-0560">Oxidoreductase</keyword>
<evidence type="ECO:0000256" key="6">
    <source>
        <dbReference type="HAMAP-Rule" id="MF_01169"/>
    </source>
</evidence>
<dbReference type="FunFam" id="3.40.50.970:FF:000036">
    <property type="entry name" value="2-oxoglutarate dehydrogenase E1 component"/>
    <property type="match status" value="1"/>
</dbReference>
<comment type="catalytic activity">
    <reaction evidence="5 6">
        <text>N(6)-[(R)-lipoyl]-L-lysyl-[protein] + 2-oxoglutarate + H(+) = N(6)-[(R)-S(8)-succinyldihydrolipoyl]-L-lysyl-[protein] + CO2</text>
        <dbReference type="Rhea" id="RHEA:12188"/>
        <dbReference type="Rhea" id="RHEA-COMP:10474"/>
        <dbReference type="Rhea" id="RHEA-COMP:20092"/>
        <dbReference type="ChEBI" id="CHEBI:15378"/>
        <dbReference type="ChEBI" id="CHEBI:16526"/>
        <dbReference type="ChEBI" id="CHEBI:16810"/>
        <dbReference type="ChEBI" id="CHEBI:83099"/>
        <dbReference type="ChEBI" id="CHEBI:83120"/>
        <dbReference type="EC" id="1.2.4.2"/>
    </reaction>
</comment>
<dbReference type="GO" id="GO:0006099">
    <property type="term" value="P:tricarboxylic acid cycle"/>
    <property type="evidence" value="ECO:0007669"/>
    <property type="project" value="TreeGrafter"/>
</dbReference>
<accession>A0A941I9U3</accession>
<dbReference type="GO" id="GO:0006096">
    <property type="term" value="P:glycolytic process"/>
    <property type="evidence" value="ECO:0007669"/>
    <property type="project" value="UniProtKB-UniRule"/>
</dbReference>
<name>A0A941I9U3_9BACI</name>
<keyword evidence="3 6" id="KW-0786">Thiamine pyrophosphate</keyword>
<sequence length="950" mass="107715">MAQSEESNERFWSEFHGPNMGYIEEQYDLYKEDPEAVDPSIKQMFNEHGAPQWLSHANDSNQAVQATSINDVKKLTSAMKLVEAIRRFGHLEADIYPVGLKERKSELVEPATYGLTNEDLLNMPANWLWEKAPSKVENGLDVIKELKKYYSGTITFEYDHVNNDEERKWLLDLIESGKARLDLSKDEKFQLLERLTHVEGFESFLQKTFVGQKRFSIEGLEAMVPMLDQIVTYARKDKIENIMMGMAHRGRLAVLAHVLGKPYDKIFSEFHHSPNKELIPSEGSMGINYGWTGDVKYHYGATKEPVGDENHTRIRLAHNPSHLEFVNPVVEGFARAAQDDRSESGYPKQDMNKAIPVVIHGDAAFIGEGVVAETLNMSGLPGYSTGGSLHIIANNLVGYTTDQVDGRSTRYASDLAKGFEIPIIHVNADDPIACVSAMKIAYEYRQTFHKDFLIDLVGYRRYGHNEMDEPRMTQPDLYKKIDKHPTVANVYAKVLEDKGLINENEFNELKKSTEAELQEIYNSMKENETGKCNPMPMPEALTNGLDQFETAIDVDTLKALNKGLMQRPEGFNSNRKLEKILKRRENALEEGGKADWGTGEALAYASILQDGIPIRLTGQDTERGTFAHRHLVLHDVETNDKFSPMHGLKESKASFDIRNSPLSEAGVLGYEYGYSVQASNTLVIWEAQFGDFANAAQVVFDQFISAARAKWGEKSNMVMLLPHGYEGQGPEHSSARLERFLQMAAENNWIVAYVTSSAQFFHLIRRQAALRNREEARPLVVMTPKSSLIRNQRIASEAEEFTQGKFQPIRQQPNLKVSKKNAKRLLIGSGKVMVDIEEAIEHSEEKFDWLRVLRLEQIYPFPKKELEKELKALPNLEEIVWVQEEPKNMGSWDFVDDYLRDLLQDGQKLRYIGRPDRSAPAVGVPNVHKTEQNEIVQKAINPSKGGDSNE</sequence>
<comment type="subunit">
    <text evidence="6">Homodimer. Part of the 2-oxoglutarate dehydrogenase (OGDH) complex composed of E1 (2-oxoglutarate dehydrogenase), E2 (dihydrolipoamide succinyltransferase) and E3 (dihydrolipoamide dehydrogenase); the complex contains multiple copies of the three enzymatic components (E1, E2 and E3).</text>
</comment>
<evidence type="ECO:0000256" key="5">
    <source>
        <dbReference type="ARBA" id="ARBA00051911"/>
    </source>
</evidence>
<dbReference type="InterPro" id="IPR023784">
    <property type="entry name" value="2oxoglutarate_DH_E1_bac"/>
</dbReference>
<dbReference type="NCBIfam" id="TIGR00239">
    <property type="entry name" value="2oxo_dh_E1"/>
    <property type="match status" value="1"/>
</dbReference>
<dbReference type="InterPro" id="IPR005475">
    <property type="entry name" value="Transketolase-like_Pyr-bd"/>
</dbReference>